<evidence type="ECO:0000313" key="12">
    <source>
        <dbReference type="Proteomes" id="UP001589607"/>
    </source>
</evidence>
<feature type="domain" description="Fibronectin type-III" evidence="10">
    <location>
        <begin position="842"/>
        <end position="928"/>
    </location>
</feature>
<dbReference type="InterPro" id="IPR036116">
    <property type="entry name" value="FN3_sf"/>
</dbReference>
<evidence type="ECO:0000256" key="3">
    <source>
        <dbReference type="ARBA" id="ARBA00022723"/>
    </source>
</evidence>
<dbReference type="Gene3D" id="3.40.390.10">
    <property type="entry name" value="Collagenase (Catalytic Domain)"/>
    <property type="match status" value="1"/>
</dbReference>
<dbReference type="Pfam" id="PF18962">
    <property type="entry name" value="Por_Secre_tail"/>
    <property type="match status" value="1"/>
</dbReference>
<comment type="caution">
    <text evidence="11">The sequence shown here is derived from an EMBL/GenBank/DDBJ whole genome shotgun (WGS) entry which is preliminary data.</text>
</comment>
<dbReference type="InterPro" id="IPR045474">
    <property type="entry name" value="GEVED"/>
</dbReference>
<evidence type="ECO:0000256" key="4">
    <source>
        <dbReference type="ARBA" id="ARBA00022729"/>
    </source>
</evidence>
<dbReference type="EMBL" id="JBHMEY010000067">
    <property type="protein sequence ID" value="MFB9098104.1"/>
    <property type="molecule type" value="Genomic_DNA"/>
</dbReference>
<evidence type="ECO:0000313" key="11">
    <source>
        <dbReference type="EMBL" id="MFB9098104.1"/>
    </source>
</evidence>
<comment type="similarity">
    <text evidence="1">Belongs to the peptidase M43B family.</text>
</comment>
<dbReference type="PANTHER" id="PTHR47466">
    <property type="match status" value="1"/>
</dbReference>
<dbReference type="Pfam" id="PF20009">
    <property type="entry name" value="GEVED"/>
    <property type="match status" value="1"/>
</dbReference>
<feature type="chain" id="PRO_5047144649" evidence="9">
    <location>
        <begin position="21"/>
        <end position="1011"/>
    </location>
</feature>
<dbReference type="PANTHER" id="PTHR47466:SF1">
    <property type="entry name" value="METALLOPROTEASE MEP1 (AFU_ORTHOLOGUE AFUA_1G07730)-RELATED"/>
    <property type="match status" value="1"/>
</dbReference>
<reference evidence="11 12" key="1">
    <citation type="submission" date="2024-09" db="EMBL/GenBank/DDBJ databases">
        <authorList>
            <person name="Sun Q."/>
            <person name="Mori K."/>
        </authorList>
    </citation>
    <scope>NUCLEOTIDE SEQUENCE [LARGE SCALE GENOMIC DNA]</scope>
    <source>
        <strain evidence="11 12">CECT 7955</strain>
    </source>
</reference>
<keyword evidence="3" id="KW-0479">Metal-binding</keyword>
<evidence type="ECO:0000256" key="8">
    <source>
        <dbReference type="ARBA" id="ARBA00023157"/>
    </source>
</evidence>
<evidence type="ECO:0000256" key="7">
    <source>
        <dbReference type="ARBA" id="ARBA00023049"/>
    </source>
</evidence>
<dbReference type="GO" id="GO:0008237">
    <property type="term" value="F:metallopeptidase activity"/>
    <property type="evidence" value="ECO:0007669"/>
    <property type="project" value="UniProtKB-KW"/>
</dbReference>
<dbReference type="CDD" id="cd00063">
    <property type="entry name" value="FN3"/>
    <property type="match status" value="1"/>
</dbReference>
<dbReference type="Gene3D" id="2.60.40.10">
    <property type="entry name" value="Immunoglobulins"/>
    <property type="match status" value="2"/>
</dbReference>
<dbReference type="InterPro" id="IPR024079">
    <property type="entry name" value="MetalloPept_cat_dom_sf"/>
</dbReference>
<dbReference type="InterPro" id="IPR003961">
    <property type="entry name" value="FN3_dom"/>
</dbReference>
<gene>
    <name evidence="11" type="ORF">ACFFVF_16420</name>
</gene>
<keyword evidence="6" id="KW-0862">Zinc</keyword>
<protein>
    <submittedName>
        <fullName evidence="11">M43 family zinc metalloprotease</fullName>
    </submittedName>
</protein>
<dbReference type="Pfam" id="PF00041">
    <property type="entry name" value="fn3"/>
    <property type="match status" value="1"/>
</dbReference>
<keyword evidence="8" id="KW-1015">Disulfide bond</keyword>
<sequence length="1011" mass="109018">MKKRILSLALIIMSSIGIFAQSTHHCRAQEENAAFYKKNPKALKEHVQFETFTKNYAKNNSNNKAGESYTVPVVFHIYGDVQSGKTVTYNKIATALNVLNDDFNGLNSDYNTVEPFFQARRSTMNIQFKLAKIDPNGGSTSGVIFHPTRNGYGNGGGYDNKIAADAWDNKKYMNVYIQNDLYNDGSLTNSGVAWYPDISMTNSNLARVVFNGAYLYGNGDSEFSSTLTHEFGHFLNLIHTFEGGCTGTDQVADTPNEDGNHALSCTPGTNCSGGKVNIENYMGYNGARGCYKMFTQGQVARMLAALQHPARITLWQPQNLIDTGVNATGSSIVSSKSILKEAIANNGTFTDNSTISIIGTKTFAVTSGTMTAGVHYTHTFPAGITPVLTANGNNTITLTLSGQSNNHTTANNATGGITFLAAAFSGGTSGIIASNLNFNFEFYDPYGIFYVNMADVTASDAATWTYFTINKGDDPAFGTWRYAANHYKLETYGKKLVCEANSRNISALNAGAVISQGNNFTPPGAYPNQLDVRTPSYTNWDGKTAYIGFEYTIDGNPCYGWFKVIATSNGSGYTVTEYAYSTQPFGTITAGSTSNGTTVVAPTNLTATANNTSLQVVLSWTDNANNETGYTVERATGTGTYAVIANLAANANAYTNTGLATGNTYSYRVRASANAVNSDYSNVATASLTNIPSGYCTAQGNNQYEHIKTVSIGSFTNTSGADASGYGNYTSQTITLTPNATATINLTPGFSGSAYTESWSVWIDYNKNNIFDASELVVSNLSSNGAVSKSFAVPSTATGTTRMRVAMKYYSAATSACGNLGDGEVEDYTVDFSGNQQNTLATPTNIGNSGIYGTGFYASWTQVSAATNYEVQLFQSNAWTTVGTSNTYYLWIPKQGTTTNYRFRVRATNATSTSNWSNFVDIVLTGTAKITKETGKPSITMYPNPAVDMVYFNTNQEDTKNTTITIYDSFGKLIATIKNQNSYSVQKLTRGLYFVKIVTETFEETKTLSVK</sequence>
<evidence type="ECO:0000256" key="6">
    <source>
        <dbReference type="ARBA" id="ARBA00022833"/>
    </source>
</evidence>
<dbReference type="InterPro" id="IPR013783">
    <property type="entry name" value="Ig-like_fold"/>
</dbReference>
<evidence type="ECO:0000256" key="2">
    <source>
        <dbReference type="ARBA" id="ARBA00022670"/>
    </source>
</evidence>
<dbReference type="InterPro" id="IPR026444">
    <property type="entry name" value="Secre_tail"/>
</dbReference>
<dbReference type="SMART" id="SM00060">
    <property type="entry name" value="FN3"/>
    <property type="match status" value="2"/>
</dbReference>
<dbReference type="InterPro" id="IPR008754">
    <property type="entry name" value="Peptidase_M43"/>
</dbReference>
<proteinExistence type="inferred from homology"/>
<keyword evidence="4 9" id="KW-0732">Signal</keyword>
<dbReference type="CDD" id="cd04275">
    <property type="entry name" value="ZnMc_pappalysin_like"/>
    <property type="match status" value="1"/>
</dbReference>
<evidence type="ECO:0000256" key="1">
    <source>
        <dbReference type="ARBA" id="ARBA00008721"/>
    </source>
</evidence>
<accession>A0ABV5GRU3</accession>
<dbReference type="NCBIfam" id="TIGR04183">
    <property type="entry name" value="Por_Secre_tail"/>
    <property type="match status" value="1"/>
</dbReference>
<dbReference type="SUPFAM" id="SSF55486">
    <property type="entry name" value="Metalloproteases ('zincins'), catalytic domain"/>
    <property type="match status" value="2"/>
</dbReference>
<feature type="signal peptide" evidence="9">
    <location>
        <begin position="1"/>
        <end position="20"/>
    </location>
</feature>
<keyword evidence="2" id="KW-0645">Protease</keyword>
<name>A0ABV5GRU3_9FLAO</name>
<feature type="domain" description="Fibronectin type-III" evidence="10">
    <location>
        <begin position="601"/>
        <end position="692"/>
    </location>
</feature>
<organism evidence="11 12">
    <name type="scientific">Flavobacterium jumunjinense</name>
    <dbReference type="NCBI Taxonomy" id="998845"/>
    <lineage>
        <taxon>Bacteria</taxon>
        <taxon>Pseudomonadati</taxon>
        <taxon>Bacteroidota</taxon>
        <taxon>Flavobacteriia</taxon>
        <taxon>Flavobacteriales</taxon>
        <taxon>Flavobacteriaceae</taxon>
        <taxon>Flavobacterium</taxon>
    </lineage>
</organism>
<keyword evidence="12" id="KW-1185">Reference proteome</keyword>
<dbReference type="RefSeq" id="WP_236456179.1">
    <property type="nucleotide sequence ID" value="NZ_CBCSGE010000003.1"/>
</dbReference>
<evidence type="ECO:0000259" key="10">
    <source>
        <dbReference type="PROSITE" id="PS50853"/>
    </source>
</evidence>
<dbReference type="PROSITE" id="PS50853">
    <property type="entry name" value="FN3"/>
    <property type="match status" value="2"/>
</dbReference>
<evidence type="ECO:0000256" key="5">
    <source>
        <dbReference type="ARBA" id="ARBA00022801"/>
    </source>
</evidence>
<dbReference type="Proteomes" id="UP001589607">
    <property type="component" value="Unassembled WGS sequence"/>
</dbReference>
<evidence type="ECO:0000256" key="9">
    <source>
        <dbReference type="SAM" id="SignalP"/>
    </source>
</evidence>
<keyword evidence="7 11" id="KW-0482">Metalloprotease</keyword>
<keyword evidence="5" id="KW-0378">Hydrolase</keyword>
<dbReference type="SUPFAM" id="SSF49265">
    <property type="entry name" value="Fibronectin type III"/>
    <property type="match status" value="2"/>
</dbReference>
<dbReference type="Pfam" id="PF05572">
    <property type="entry name" value="Peptidase_M43"/>
    <property type="match status" value="1"/>
</dbReference>